<dbReference type="InterPro" id="IPR011528">
    <property type="entry name" value="NERD"/>
</dbReference>
<dbReference type="RefSeq" id="WP_268044478.1">
    <property type="nucleotide sequence ID" value="NZ_CP104064.1"/>
</dbReference>
<keyword evidence="1" id="KW-1133">Transmembrane helix</keyword>
<dbReference type="Pfam" id="PF01396">
    <property type="entry name" value="Zn_ribbon_Top1"/>
    <property type="match status" value="1"/>
</dbReference>
<gene>
    <name evidence="3" type="ORF">NZD86_00220</name>
</gene>
<dbReference type="Proteomes" id="UP001164803">
    <property type="component" value="Chromosome"/>
</dbReference>
<sequence length="256" mass="28835">MQIHFPPILYISIPLLVALLILKSFMPKLLGHRGESIVRSRLSELDKTKYIVLNDLLIPNAKSKSGTSQIDHVVVSQYGVFVIETKNYSGQIRGKEADAQWTQVNYRRKDRLSNPLRQNYGHTQAIKELLGESLSSKVVPIVAFTGNAELMVDVKPGTHLIYTRNLVTTIRQYNQVVLSAEEAKQIIKKLRAVHIADRVQRQIHTKNIKSALSNERETARNGICPKCGGKIVQRNGKYGPFKSCSNFPKCRYKPGA</sequence>
<name>A0ABY6Z2R8_9BACL</name>
<dbReference type="Gene3D" id="3.30.65.10">
    <property type="entry name" value="Bacterial Topoisomerase I, domain 1"/>
    <property type="match status" value="1"/>
</dbReference>
<protein>
    <submittedName>
        <fullName evidence="3">NERD domain-containing protein</fullName>
    </submittedName>
</protein>
<proteinExistence type="predicted"/>
<feature type="domain" description="NERD" evidence="2">
    <location>
        <begin position="30"/>
        <end position="149"/>
    </location>
</feature>
<dbReference type="EMBL" id="CP104064">
    <property type="protein sequence ID" value="WAH37044.1"/>
    <property type="molecule type" value="Genomic_DNA"/>
</dbReference>
<keyword evidence="1" id="KW-0812">Transmembrane</keyword>
<evidence type="ECO:0000313" key="3">
    <source>
        <dbReference type="EMBL" id="WAH37044.1"/>
    </source>
</evidence>
<accession>A0ABY6Z2R8</accession>
<keyword evidence="4" id="KW-1185">Reference proteome</keyword>
<feature type="transmembrane region" description="Helical" evidence="1">
    <location>
        <begin position="6"/>
        <end position="26"/>
    </location>
</feature>
<dbReference type="SUPFAM" id="SSF57783">
    <property type="entry name" value="Zinc beta-ribbon"/>
    <property type="match status" value="1"/>
</dbReference>
<evidence type="ECO:0000313" key="4">
    <source>
        <dbReference type="Proteomes" id="UP001164803"/>
    </source>
</evidence>
<evidence type="ECO:0000256" key="1">
    <source>
        <dbReference type="SAM" id="Phobius"/>
    </source>
</evidence>
<dbReference type="Pfam" id="PF08378">
    <property type="entry name" value="NERD"/>
    <property type="match status" value="1"/>
</dbReference>
<organism evidence="3 4">
    <name type="scientific">Alicyclobacillus dauci</name>
    <dbReference type="NCBI Taxonomy" id="1475485"/>
    <lineage>
        <taxon>Bacteria</taxon>
        <taxon>Bacillati</taxon>
        <taxon>Bacillota</taxon>
        <taxon>Bacilli</taxon>
        <taxon>Bacillales</taxon>
        <taxon>Alicyclobacillaceae</taxon>
        <taxon>Alicyclobacillus</taxon>
    </lineage>
</organism>
<evidence type="ECO:0000259" key="2">
    <source>
        <dbReference type="PROSITE" id="PS50965"/>
    </source>
</evidence>
<keyword evidence="1" id="KW-0472">Membrane</keyword>
<dbReference type="InterPro" id="IPR013498">
    <property type="entry name" value="Topo_IA_Znf"/>
</dbReference>
<reference evidence="3" key="1">
    <citation type="submission" date="2022-08" db="EMBL/GenBank/DDBJ databases">
        <title>Alicyclobacillus dauci DSM2870, complete genome.</title>
        <authorList>
            <person name="Wang Q."/>
            <person name="Cai R."/>
            <person name="Wang Z."/>
        </authorList>
    </citation>
    <scope>NUCLEOTIDE SEQUENCE</scope>
    <source>
        <strain evidence="3">DSM 28700</strain>
    </source>
</reference>
<dbReference type="PROSITE" id="PS50965">
    <property type="entry name" value="NERD"/>
    <property type="match status" value="1"/>
</dbReference>